<gene>
    <name evidence="2" type="ORF">AVDCRST_MAG66-1770</name>
</gene>
<feature type="region of interest" description="Disordered" evidence="1">
    <location>
        <begin position="1"/>
        <end position="267"/>
    </location>
</feature>
<proteinExistence type="predicted"/>
<reference evidence="2" key="1">
    <citation type="submission" date="2020-02" db="EMBL/GenBank/DDBJ databases">
        <authorList>
            <person name="Meier V. D."/>
        </authorList>
    </citation>
    <scope>NUCLEOTIDE SEQUENCE</scope>
    <source>
        <strain evidence="2">AVDCRST_MAG66</strain>
    </source>
</reference>
<feature type="region of interest" description="Disordered" evidence="1">
    <location>
        <begin position="279"/>
        <end position="303"/>
    </location>
</feature>
<name>A0A6J4PA54_9PSEU</name>
<sequence>AHPDRHDDEPGRTRSPHPPGRSPDDRAGGPLRSPCPDAAPLRRRGGLGPGRTAGPPGRRPRVHRPGPHSVGRAPGRGGGERVRRHGRVVARHGGAPTVPDADHGPAAQRAAGDPRYDGAAARPGHPGPPAGRRAVAARPAAHRARDRGPDPRRVGVPGPGAAEARRVPAGVPGLLPQPRHPRRGRDRAPAGRRGRPGRLGRGAPGDPPAARRRDHRLGARAAVRAVGDRHRVPVGPGRGGGGRLGVAHGRRPVPRRPAQGQRAGAGALGPAALHLARPHPAAGVRPGRDPRRPHRGGGCPRPV</sequence>
<feature type="compositionally biased region" description="Low complexity" evidence="1">
    <location>
        <begin position="256"/>
        <end position="267"/>
    </location>
</feature>
<organism evidence="2">
    <name type="scientific">uncultured Pseudonocardia sp</name>
    <dbReference type="NCBI Taxonomy" id="211455"/>
    <lineage>
        <taxon>Bacteria</taxon>
        <taxon>Bacillati</taxon>
        <taxon>Actinomycetota</taxon>
        <taxon>Actinomycetes</taxon>
        <taxon>Pseudonocardiales</taxon>
        <taxon>Pseudonocardiaceae</taxon>
        <taxon>Pseudonocardia</taxon>
        <taxon>environmental samples</taxon>
    </lineage>
</organism>
<feature type="compositionally biased region" description="Low complexity" evidence="1">
    <location>
        <begin position="117"/>
        <end position="139"/>
    </location>
</feature>
<evidence type="ECO:0000313" key="2">
    <source>
        <dbReference type="EMBL" id="CAA9405182.1"/>
    </source>
</evidence>
<accession>A0A6J4PA54</accession>
<dbReference type="EMBL" id="CADCUS010000249">
    <property type="protein sequence ID" value="CAA9405182.1"/>
    <property type="molecule type" value="Genomic_DNA"/>
</dbReference>
<dbReference type="AlphaFoldDB" id="A0A6J4PA54"/>
<feature type="non-terminal residue" evidence="2">
    <location>
        <position position="1"/>
    </location>
</feature>
<feature type="non-terminal residue" evidence="2">
    <location>
        <position position="303"/>
    </location>
</feature>
<evidence type="ECO:0000256" key="1">
    <source>
        <dbReference type="SAM" id="MobiDB-lite"/>
    </source>
</evidence>
<feature type="compositionally biased region" description="Basic and acidic residues" evidence="1">
    <location>
        <begin position="1"/>
        <end position="12"/>
    </location>
</feature>
<feature type="compositionally biased region" description="Basic residues" evidence="1">
    <location>
        <begin position="179"/>
        <end position="198"/>
    </location>
</feature>
<protein>
    <submittedName>
        <fullName evidence="2">Uncharacterized protein</fullName>
    </submittedName>
</protein>